<evidence type="ECO:0000256" key="2">
    <source>
        <dbReference type="ARBA" id="ARBA00022729"/>
    </source>
</evidence>
<evidence type="ECO:0000256" key="1">
    <source>
        <dbReference type="ARBA" id="ARBA00010088"/>
    </source>
</evidence>
<reference evidence="7 8" key="1">
    <citation type="submission" date="2019-03" db="EMBL/GenBank/DDBJ databases">
        <title>Genomic Encyclopedia of Archaeal and Bacterial Type Strains, Phase II (KMG-II): from individual species to whole genera.</title>
        <authorList>
            <person name="Goeker M."/>
        </authorList>
    </citation>
    <scope>NUCLEOTIDE SEQUENCE [LARGE SCALE GENOMIC DNA]</scope>
    <source>
        <strain evidence="7 8">DSM 45499</strain>
    </source>
</reference>
<keyword evidence="2 4" id="KW-0732">Signal</keyword>
<evidence type="ECO:0000259" key="5">
    <source>
        <dbReference type="Pfam" id="PF00561"/>
    </source>
</evidence>
<dbReference type="Gene3D" id="3.40.50.1820">
    <property type="entry name" value="alpha/beta hydrolase"/>
    <property type="match status" value="1"/>
</dbReference>
<dbReference type="EMBL" id="SOCP01000002">
    <property type="protein sequence ID" value="TDV56390.1"/>
    <property type="molecule type" value="Genomic_DNA"/>
</dbReference>
<organism evidence="7 8">
    <name type="scientific">Actinophytocola oryzae</name>
    <dbReference type="NCBI Taxonomy" id="502181"/>
    <lineage>
        <taxon>Bacteria</taxon>
        <taxon>Bacillati</taxon>
        <taxon>Actinomycetota</taxon>
        <taxon>Actinomycetes</taxon>
        <taxon>Pseudonocardiales</taxon>
        <taxon>Pseudonocardiaceae</taxon>
    </lineage>
</organism>
<dbReference type="Pfam" id="PF08386">
    <property type="entry name" value="Abhydrolase_4"/>
    <property type="match status" value="1"/>
</dbReference>
<dbReference type="PANTHER" id="PTHR43248:SF29">
    <property type="entry name" value="TRIPEPTIDYL AMINOPEPTIDASE"/>
    <property type="match status" value="1"/>
</dbReference>
<dbReference type="AlphaFoldDB" id="A0A4R7W1F3"/>
<dbReference type="PROSITE" id="PS51257">
    <property type="entry name" value="PROKAR_LIPOPROTEIN"/>
    <property type="match status" value="1"/>
</dbReference>
<evidence type="ECO:0000313" key="7">
    <source>
        <dbReference type="EMBL" id="TDV56390.1"/>
    </source>
</evidence>
<sequence>MPFRSALVRMTASILPLAVLGACGQPAQREEPGADLARFYDQELSFGPCADYATNVAEEKAYASDAFQCARLEVPLDYDDPGGRTARIAVLRVPARGEPIGSLLLNPGGPGGPGLAMAVAMSRTLATSAVTERFDLVGFDPRGVGASTPALDCATDDERDRGDALVPAVGEWSAEDGRELVRTCAERSGGADVLAHVGTRDAVRDMDVLRAVLGDEKVSFLGQSYGTRLGAVYAEEFPEKVRAMVLDGAVDPKLGTVERRLTQFEGFQRAFDKMAADCATRPGCPLGTDPAGATGTFQGIVRPLIDKPVPVSDGRELTYSGAINAVTAGLYDSSAWQTITQGLTEVLAGRGDILTALDDSFGGRAADGRWSNYLEANFAINCMDEQRRTPGQEADLQRRLHETAPFGDPGQELKGARDGCEFWPARPTLDYPYATGVENLPGTLTISVTGDPSTPFEAGQSLADTLGGVLLTVEGEQHTVALSGKSPCVNDIVADYLVDLKLPASGARCGAG</sequence>
<comment type="caution">
    <text evidence="7">The sequence shown here is derived from an EMBL/GenBank/DDBJ whole genome shotgun (WGS) entry which is preliminary data.</text>
</comment>
<dbReference type="GO" id="GO:0016787">
    <property type="term" value="F:hydrolase activity"/>
    <property type="evidence" value="ECO:0007669"/>
    <property type="project" value="UniProtKB-KW"/>
</dbReference>
<proteinExistence type="inferred from homology"/>
<evidence type="ECO:0000256" key="4">
    <source>
        <dbReference type="SAM" id="SignalP"/>
    </source>
</evidence>
<accession>A0A4R7W1F3</accession>
<feature type="signal peptide" evidence="4">
    <location>
        <begin position="1"/>
        <end position="21"/>
    </location>
</feature>
<dbReference type="InterPro" id="IPR013595">
    <property type="entry name" value="Pept_S33_TAP-like_C"/>
</dbReference>
<dbReference type="InterPro" id="IPR051601">
    <property type="entry name" value="Serine_prot/Carboxylest_S33"/>
</dbReference>
<evidence type="ECO:0000256" key="3">
    <source>
        <dbReference type="ARBA" id="ARBA00022801"/>
    </source>
</evidence>
<keyword evidence="8" id="KW-1185">Reference proteome</keyword>
<feature type="domain" description="Peptidase S33 tripeptidyl aminopeptidase-like C-terminal" evidence="6">
    <location>
        <begin position="417"/>
        <end position="509"/>
    </location>
</feature>
<evidence type="ECO:0000313" key="8">
    <source>
        <dbReference type="Proteomes" id="UP000294927"/>
    </source>
</evidence>
<dbReference type="SUPFAM" id="SSF53474">
    <property type="entry name" value="alpha/beta-Hydrolases"/>
    <property type="match status" value="1"/>
</dbReference>
<comment type="similarity">
    <text evidence="1">Belongs to the peptidase S33 family.</text>
</comment>
<evidence type="ECO:0000259" key="6">
    <source>
        <dbReference type="Pfam" id="PF08386"/>
    </source>
</evidence>
<dbReference type="PANTHER" id="PTHR43248">
    <property type="entry name" value="2-SUCCINYL-6-HYDROXY-2,4-CYCLOHEXADIENE-1-CARBOXYLATE SYNTHASE"/>
    <property type="match status" value="1"/>
</dbReference>
<dbReference type="Pfam" id="PF00561">
    <property type="entry name" value="Abhydrolase_1"/>
    <property type="match status" value="1"/>
</dbReference>
<dbReference type="Proteomes" id="UP000294927">
    <property type="component" value="Unassembled WGS sequence"/>
</dbReference>
<name>A0A4R7W1F3_9PSEU</name>
<keyword evidence="3 7" id="KW-0378">Hydrolase</keyword>
<feature type="domain" description="AB hydrolase-1" evidence="5">
    <location>
        <begin position="103"/>
        <end position="313"/>
    </location>
</feature>
<dbReference type="InterPro" id="IPR000073">
    <property type="entry name" value="AB_hydrolase_1"/>
</dbReference>
<dbReference type="InterPro" id="IPR029058">
    <property type="entry name" value="AB_hydrolase_fold"/>
</dbReference>
<feature type="chain" id="PRO_5039245009" evidence="4">
    <location>
        <begin position="22"/>
        <end position="512"/>
    </location>
</feature>
<dbReference type="OrthoDB" id="4447445at2"/>
<protein>
    <submittedName>
        <fullName evidence="7">Alpha/beta hydrolase family protein</fullName>
    </submittedName>
</protein>
<gene>
    <name evidence="7" type="ORF">CLV71_102457</name>
</gene>
<dbReference type="RefSeq" id="WP_133901638.1">
    <property type="nucleotide sequence ID" value="NZ_SOCP01000002.1"/>
</dbReference>